<dbReference type="EMBL" id="WWCU01000003">
    <property type="protein sequence ID" value="MYN06698.1"/>
    <property type="molecule type" value="Genomic_DNA"/>
</dbReference>
<dbReference type="AlphaFoldDB" id="A0A7X4H9E5"/>
<evidence type="ECO:0000313" key="1">
    <source>
        <dbReference type="EMBL" id="MYN06698.1"/>
    </source>
</evidence>
<evidence type="ECO:0000313" key="2">
    <source>
        <dbReference type="Proteomes" id="UP000450676"/>
    </source>
</evidence>
<accession>A0A7X4H9E5</accession>
<proteinExistence type="predicted"/>
<sequence>MNQISYLDRAVNALRTIGVNLGNREDAPVIPLLEKVSKYDAVKITSIATTLQYSSTFNAAVREQIQGMDISTRYADITTGFNSIREDAEKMAGWMADGKLDFQERIQMGWMKMRRGSIPDRFNDIRATYLDVAKSANEQIQRESAILEAYRDFRMALKASEVEAQQVLEVATKALEERKLALDVANKATENVADAVERARLELVRDEALRAVQDEDKSYQIVKDIADDLKTSYNTAELVFARLQQTHTIKERIYQRAVTFFATNEVVFTGLAASFTSMAGLAETTATMDAMTDGINQGLETLAKAGGQQLEAGLRAGYGSTLKASSVGALATAIVEFQGSSLKLIQELREESTRTSKEIEAATEDSKQRFIALLNKGAA</sequence>
<organism evidence="1 2">
    <name type="scientific">Pseudoduganella aquatica</name>
    <dbReference type="NCBI Taxonomy" id="2660641"/>
    <lineage>
        <taxon>Bacteria</taxon>
        <taxon>Pseudomonadati</taxon>
        <taxon>Pseudomonadota</taxon>
        <taxon>Betaproteobacteria</taxon>
        <taxon>Burkholderiales</taxon>
        <taxon>Oxalobacteraceae</taxon>
        <taxon>Telluria group</taxon>
        <taxon>Pseudoduganella</taxon>
    </lineage>
</organism>
<comment type="caution">
    <text evidence="1">The sequence shown here is derived from an EMBL/GenBank/DDBJ whole genome shotgun (WGS) entry which is preliminary data.</text>
</comment>
<keyword evidence="1" id="KW-0477">Merozoite</keyword>
<dbReference type="RefSeq" id="WP_161071074.1">
    <property type="nucleotide sequence ID" value="NZ_CP086370.1"/>
</dbReference>
<reference evidence="1 2" key="1">
    <citation type="submission" date="2019-12" db="EMBL/GenBank/DDBJ databases">
        <title>Novel species isolated from a subtropical stream in China.</title>
        <authorList>
            <person name="Lu H."/>
        </authorList>
    </citation>
    <scope>NUCLEOTIDE SEQUENCE [LARGE SCALE GENOMIC DNA]</scope>
    <source>
        <strain evidence="1 2">FT127W</strain>
    </source>
</reference>
<name>A0A7X4H9E5_9BURK</name>
<gene>
    <name evidence="1" type="ORF">GTP77_05035</name>
</gene>
<dbReference type="Proteomes" id="UP000450676">
    <property type="component" value="Unassembled WGS sequence"/>
</dbReference>
<keyword evidence="2" id="KW-1185">Reference proteome</keyword>
<protein>
    <submittedName>
        <fullName evidence="1">Merozoite surface protein 3b</fullName>
    </submittedName>
</protein>